<evidence type="ECO:0000313" key="2">
    <source>
        <dbReference type="Proteomes" id="UP001056778"/>
    </source>
</evidence>
<proteinExistence type="predicted"/>
<sequence length="1519" mass="170953">MAGRGGIARHWIVEEEEILGINHIREEKVEAKNLTLYKNKCSDPGYIGIVSPMCSHSDLPRVLAGLRTIGKTIFQPIDELILENNNLPSLSGRTFFPLRAVRLMLRYNGLERVSSSWLAGLEQTLMELYVVEPDLKSLPEESLNHMATLEAITIQSNMLKRLPSFSNLPQLNYVQIESSSLTELTPRYFKNLPRLEKIQINGSPLLTRLELDQFQDLPSLKVINISYSGLNWIHPRGLNHLPGLTGLSLIGNKITDSTMIGRALRDLPNLDNLRLDYNAIERIDASAFTDLPALKSISISYNRIMEVHGGAFYRLPALKIINLNHNMIRHVHPESISVTNLEELLLVNNEIGHAAELRSILDSLPRLTLLDMSYNDLHIIPFGLLRGHPTLEQLNLNYNKIDIIEREALIGMPALRELSLKNNTLSDNLRMPMWHLPNLKGLDLSNNFFRRIEPGLLTNLPSLRRVDFSSNKLDQVNPLALLDTPALEYINLSSNALVALHPATFRHLIGLYELDVSNNRLLQFIPGLPKRIEYLHLKKNNIGNIPLTTSPDLDLSTLRMLDVSSNSLKNLKTDSFRTLPLLKKLYLGNNFLQNLEDGTFDGLLNLEVLDLQGNNLVQIPSRIFNELPELQAINLRDNKLYMIKHQIFHNNKHLKMIDISTNQLRDLHKDIFYHSRELEVINASHNHLVNVPSSVNGLERLKVLDLHDNRLSEIDPDLLNSLKSLTELRVSENFIQELKTAAFDEMEHLKVLYLNNNELSDVQTNTFRALPGLKHIKLNDNKVKVLPEFAFNNLPNLQVLELQDNLIQKISENSFYLVPHLLMLNLSGNLLPDMNQAGLQNLQSLEMLDVSFNRLTEVENGALDKMEWLVELKMDNNAICGVRSISFNRMPRLRVLSMKNNKMMSFPERAVQKLRGNLAVLDIDGNPLACTCSLLWLRAWLQESSSTGPKCMDGSLLTEKRLSREECMQESRLLDPVAPGCESELLSVLNPYDSPHFHHPWMNLRRNSTSGKTNSLPSPEESELFYDDYLDYPYNDTDHNHGGHTHIKASSTEKSSHFISGDTPTLYAASSKKNTTVNTPKPVNGSPSTSGFTIFGVPLSSFNINNLWSNGRNEKKEDEAGSVKANIVTKPLKVNEVTDKVKQKLVMPEQNVERKNGVVNKSIRGTSSRGMFPLSDPEIQTGGFIPLLPGSGGFTPIANPAIRPITEVQIEKVDVKLLNTSINGPKVLTTIPPKHYTSSYMTNKTSNMGHPLPFPTTALPTTTQIPNKHKIETKLFVQPPPKIDSKPQNTGKIIVEATSIKKTNLKPQEIAQIKNISEYLSTTTPISFKSEINHSDIELLEDGQSFEDIFKEIVENVSLPLNLTIGGDLELHNPVKKTHLSDLNINLNASSSGNNAIIKRQNNFTKPAFLIPGGQQPQYKPSGRSTITKIASPHVSSSAPLLSNVDTSEEITPLPHHKDQEISTTAKSTIDKSWYFASYNQSTLQQPAKMGNPYYNCGVCRKYKVYLIMLLYVVKFYVC</sequence>
<name>A0ACB9TD51_HOLOL</name>
<dbReference type="EMBL" id="CM043017">
    <property type="protein sequence ID" value="KAI4464731.1"/>
    <property type="molecule type" value="Genomic_DNA"/>
</dbReference>
<protein>
    <submittedName>
        <fullName evidence="1">Ig(Immunoglobulin) and lrr(Leucine rich repeat) domain</fullName>
    </submittedName>
</protein>
<comment type="caution">
    <text evidence="1">The sequence shown here is derived from an EMBL/GenBank/DDBJ whole genome shotgun (WGS) entry which is preliminary data.</text>
</comment>
<evidence type="ECO:0000313" key="1">
    <source>
        <dbReference type="EMBL" id="KAI4464731.1"/>
    </source>
</evidence>
<keyword evidence="2" id="KW-1185">Reference proteome</keyword>
<accession>A0ACB9TD51</accession>
<dbReference type="Proteomes" id="UP001056778">
    <property type="component" value="Chromosome 3"/>
</dbReference>
<reference evidence="1" key="1">
    <citation type="submission" date="2022-04" db="EMBL/GenBank/DDBJ databases">
        <title>Chromosome-scale genome assembly of Holotrichia oblita Faldermann.</title>
        <authorList>
            <person name="Rongchong L."/>
        </authorList>
    </citation>
    <scope>NUCLEOTIDE SEQUENCE</scope>
    <source>
        <strain evidence="1">81SQS9</strain>
    </source>
</reference>
<organism evidence="1 2">
    <name type="scientific">Holotrichia oblita</name>
    <name type="common">Chafer beetle</name>
    <dbReference type="NCBI Taxonomy" id="644536"/>
    <lineage>
        <taxon>Eukaryota</taxon>
        <taxon>Metazoa</taxon>
        <taxon>Ecdysozoa</taxon>
        <taxon>Arthropoda</taxon>
        <taxon>Hexapoda</taxon>
        <taxon>Insecta</taxon>
        <taxon>Pterygota</taxon>
        <taxon>Neoptera</taxon>
        <taxon>Endopterygota</taxon>
        <taxon>Coleoptera</taxon>
        <taxon>Polyphaga</taxon>
        <taxon>Scarabaeiformia</taxon>
        <taxon>Scarabaeidae</taxon>
        <taxon>Melolonthinae</taxon>
        <taxon>Holotrichia</taxon>
    </lineage>
</organism>
<gene>
    <name evidence="1" type="ORF">MML48_3g00012084</name>
</gene>